<proteinExistence type="predicted"/>
<reference evidence="1" key="2">
    <citation type="submission" date="2021-04" db="EMBL/GenBank/DDBJ databases">
        <authorList>
            <person name="Gilroy R."/>
        </authorList>
    </citation>
    <scope>NUCLEOTIDE SEQUENCE</scope>
    <source>
        <strain evidence="1">26628</strain>
    </source>
</reference>
<gene>
    <name evidence="1" type="ORF">H9737_06010</name>
</gene>
<dbReference type="EMBL" id="DXFD01000090">
    <property type="protein sequence ID" value="HIX47224.1"/>
    <property type="molecule type" value="Genomic_DNA"/>
</dbReference>
<comment type="caution">
    <text evidence="1">The sequence shown here is derived from an EMBL/GenBank/DDBJ whole genome shotgun (WGS) entry which is preliminary data.</text>
</comment>
<name>A0A9D1VUT1_9FIRM</name>
<evidence type="ECO:0000313" key="2">
    <source>
        <dbReference type="Proteomes" id="UP000824249"/>
    </source>
</evidence>
<reference evidence="1" key="1">
    <citation type="journal article" date="2021" name="PeerJ">
        <title>Extensive microbial diversity within the chicken gut microbiome revealed by metagenomics and culture.</title>
        <authorList>
            <person name="Gilroy R."/>
            <person name="Ravi A."/>
            <person name="Getino M."/>
            <person name="Pursley I."/>
            <person name="Horton D.L."/>
            <person name="Alikhan N.F."/>
            <person name="Baker D."/>
            <person name="Gharbi K."/>
            <person name="Hall N."/>
            <person name="Watson M."/>
            <person name="Adriaenssens E.M."/>
            <person name="Foster-Nyarko E."/>
            <person name="Jarju S."/>
            <person name="Secka A."/>
            <person name="Antonio M."/>
            <person name="Oren A."/>
            <person name="Chaudhuri R.R."/>
            <person name="La Ragione R."/>
            <person name="Hildebrand F."/>
            <person name="Pallen M.J."/>
        </authorList>
    </citation>
    <scope>NUCLEOTIDE SEQUENCE</scope>
    <source>
        <strain evidence="1">26628</strain>
    </source>
</reference>
<organism evidence="1 2">
    <name type="scientific">Candidatus Borkfalkia faecigallinarum</name>
    <dbReference type="NCBI Taxonomy" id="2838509"/>
    <lineage>
        <taxon>Bacteria</taxon>
        <taxon>Bacillati</taxon>
        <taxon>Bacillota</taxon>
        <taxon>Clostridia</taxon>
        <taxon>Christensenellales</taxon>
        <taxon>Christensenellaceae</taxon>
        <taxon>Candidatus Borkfalkia</taxon>
    </lineage>
</organism>
<dbReference type="AlphaFoldDB" id="A0A9D1VUT1"/>
<evidence type="ECO:0000313" key="1">
    <source>
        <dbReference type="EMBL" id="HIX47224.1"/>
    </source>
</evidence>
<protein>
    <submittedName>
        <fullName evidence="1">Uncharacterized protein</fullName>
    </submittedName>
</protein>
<accession>A0A9D1VUT1</accession>
<sequence>MNIGFHDFHLSVLTFFHQDADLLYIIFAFKSNQIAPLSEKNSLFPKTAELAPLPPPAAGAKGGGESKKLPFPAAAERETKFAPPFRLQISPSWSIMDAEYGSLSPCRGTAAGFKGVL</sequence>
<dbReference type="Proteomes" id="UP000824249">
    <property type="component" value="Unassembled WGS sequence"/>
</dbReference>